<evidence type="ECO:0000313" key="5">
    <source>
        <dbReference type="Proteomes" id="UP000283841"/>
    </source>
</evidence>
<dbReference type="AlphaFoldDB" id="A0A443I4D9"/>
<dbReference type="UniPathway" id="UPA00988"/>
<gene>
    <name evidence="4" type="ORF">C8Q69DRAFT_449294</name>
</gene>
<reference evidence="4 5" key="1">
    <citation type="journal article" date="2018" name="Front. Microbiol.">
        <title>Genomic and genetic insights into a cosmopolitan fungus, Paecilomyces variotii (Eurotiales).</title>
        <authorList>
            <person name="Urquhart A.S."/>
            <person name="Mondo S.J."/>
            <person name="Makela M.R."/>
            <person name="Hane J.K."/>
            <person name="Wiebenga A."/>
            <person name="He G."/>
            <person name="Mihaltcheva S."/>
            <person name="Pangilinan J."/>
            <person name="Lipzen A."/>
            <person name="Barry K."/>
            <person name="de Vries R.P."/>
            <person name="Grigoriev I.V."/>
            <person name="Idnurm A."/>
        </authorList>
    </citation>
    <scope>NUCLEOTIDE SEQUENCE [LARGE SCALE GENOMIC DNA]</scope>
    <source>
        <strain evidence="4 5">CBS 101075</strain>
    </source>
</reference>
<proteinExistence type="inferred from homology"/>
<sequence length="356" mass="37417">MPSQPPIPHLLTPYVTPPRSSLSLVTSVLSATGNWLVLRILFAALGTGRNGVTPGIGLQSGDGVGEFGGSRKKVVLLSFLRGWDFWKSEAKRLGLDIGRLSEQGRFAFIDGLSELFHSSTPTPAVAPSPFTAQPAAVPSRGTLPVRSAPGALRTPAQPAQPAPAVGKAPSGSEPVKRLHLSGRGQAALDTLEKDIVAVINGLRGKKGPGNDDESEILLVIDQPDLLLAATGLSHGISATDMGEWIMGLQQHVYSTVVTLAADSPLIHNASAFAQQQQATPLETEHAAFVVGLAHRASMVMQLRNLDTGAAKDVSGVLRISKGGGPDQETGEGAWEEKEVLYFVQRDGGVRVFGRGE</sequence>
<dbReference type="CDD" id="cd19495">
    <property type="entry name" value="Elp6"/>
    <property type="match status" value="1"/>
</dbReference>
<feature type="region of interest" description="Disordered" evidence="3">
    <location>
        <begin position="123"/>
        <end position="177"/>
    </location>
</feature>
<evidence type="ECO:0000256" key="1">
    <source>
        <dbReference type="ARBA" id="ARBA00005043"/>
    </source>
</evidence>
<dbReference type="GeneID" id="39598630"/>
<protein>
    <recommendedName>
        <fullName evidence="6">Elongator complex protein 6</fullName>
    </recommendedName>
</protein>
<dbReference type="GO" id="GO:0002098">
    <property type="term" value="P:tRNA wobble uridine modification"/>
    <property type="evidence" value="ECO:0007669"/>
    <property type="project" value="InterPro"/>
</dbReference>
<comment type="pathway">
    <text evidence="1">tRNA modification; 5-methoxycarbonylmethyl-2-thiouridine-tRNA biosynthesis.</text>
</comment>
<evidence type="ECO:0000313" key="4">
    <source>
        <dbReference type="EMBL" id="RWQ98958.1"/>
    </source>
</evidence>
<dbReference type="InterPro" id="IPR018627">
    <property type="entry name" value="ELP6"/>
</dbReference>
<dbReference type="InterPro" id="IPR027417">
    <property type="entry name" value="P-loop_NTPase"/>
</dbReference>
<evidence type="ECO:0000256" key="3">
    <source>
        <dbReference type="SAM" id="MobiDB-lite"/>
    </source>
</evidence>
<dbReference type="PANTHER" id="PTHR16184:SF6">
    <property type="entry name" value="ELONGATOR COMPLEX PROTEIN 6"/>
    <property type="match status" value="1"/>
</dbReference>
<keyword evidence="5" id="KW-1185">Reference proteome</keyword>
<feature type="compositionally biased region" description="Low complexity" evidence="3">
    <location>
        <begin position="155"/>
        <end position="164"/>
    </location>
</feature>
<dbReference type="GO" id="GO:0033588">
    <property type="term" value="C:elongator holoenzyme complex"/>
    <property type="evidence" value="ECO:0007669"/>
    <property type="project" value="InterPro"/>
</dbReference>
<dbReference type="PANTHER" id="PTHR16184">
    <property type="entry name" value="ELONGATOR COMPLEX PROTEIN 6"/>
    <property type="match status" value="1"/>
</dbReference>
<feature type="compositionally biased region" description="Low complexity" evidence="3">
    <location>
        <begin position="123"/>
        <end position="132"/>
    </location>
</feature>
<evidence type="ECO:0000256" key="2">
    <source>
        <dbReference type="ARBA" id="ARBA00008837"/>
    </source>
</evidence>
<dbReference type="EMBL" id="RCNU01000001">
    <property type="protein sequence ID" value="RWQ98958.1"/>
    <property type="molecule type" value="Genomic_DNA"/>
</dbReference>
<dbReference type="RefSeq" id="XP_028488603.1">
    <property type="nucleotide sequence ID" value="XM_028629353.1"/>
</dbReference>
<dbReference type="VEuPathDB" id="FungiDB:C8Q69DRAFT_449294"/>
<comment type="similarity">
    <text evidence="2">Belongs to the ELP6 family.</text>
</comment>
<organism evidence="4 5">
    <name type="scientific">Byssochlamys spectabilis</name>
    <name type="common">Paecilomyces variotii</name>
    <dbReference type="NCBI Taxonomy" id="264951"/>
    <lineage>
        <taxon>Eukaryota</taxon>
        <taxon>Fungi</taxon>
        <taxon>Dikarya</taxon>
        <taxon>Ascomycota</taxon>
        <taxon>Pezizomycotina</taxon>
        <taxon>Eurotiomycetes</taxon>
        <taxon>Eurotiomycetidae</taxon>
        <taxon>Eurotiales</taxon>
        <taxon>Thermoascaceae</taxon>
        <taxon>Paecilomyces</taxon>
    </lineage>
</organism>
<dbReference type="Proteomes" id="UP000283841">
    <property type="component" value="Unassembled WGS sequence"/>
</dbReference>
<comment type="caution">
    <text evidence="4">The sequence shown here is derived from an EMBL/GenBank/DDBJ whole genome shotgun (WGS) entry which is preliminary data.</text>
</comment>
<dbReference type="Gene3D" id="3.40.50.300">
    <property type="entry name" value="P-loop containing nucleotide triphosphate hydrolases"/>
    <property type="match status" value="1"/>
</dbReference>
<accession>A0A443I4D9</accession>
<evidence type="ECO:0008006" key="6">
    <source>
        <dbReference type="Google" id="ProtNLM"/>
    </source>
</evidence>
<name>A0A443I4D9_BYSSP</name>